<dbReference type="OMA" id="AVGSHCV"/>
<dbReference type="AlphaFoldDB" id="M8BDR6"/>
<evidence type="ECO:0000256" key="3">
    <source>
        <dbReference type="ARBA" id="ARBA00022692"/>
    </source>
</evidence>
<dbReference type="Pfam" id="PF02298">
    <property type="entry name" value="Cu_bind_like"/>
    <property type="match status" value="1"/>
</dbReference>
<evidence type="ECO:0000256" key="7">
    <source>
        <dbReference type="ARBA" id="ARBA00022989"/>
    </source>
</evidence>
<keyword evidence="3" id="KW-0812">Transmembrane</keyword>
<dbReference type="InterPro" id="IPR008972">
    <property type="entry name" value="Cupredoxin"/>
</dbReference>
<evidence type="ECO:0000256" key="9">
    <source>
        <dbReference type="ARBA" id="ARBA00023136"/>
    </source>
</evidence>
<evidence type="ECO:0000256" key="12">
    <source>
        <dbReference type="SAM" id="MobiDB-lite"/>
    </source>
</evidence>
<feature type="compositionally biased region" description="Basic residues" evidence="12">
    <location>
        <begin position="164"/>
        <end position="174"/>
    </location>
</feature>
<dbReference type="GO" id="GO:0005886">
    <property type="term" value="C:plasma membrane"/>
    <property type="evidence" value="ECO:0007669"/>
    <property type="project" value="TreeGrafter"/>
</dbReference>
<name>M8BDR6_AEGTA</name>
<reference evidence="14" key="1">
    <citation type="submission" date="2015-06" db="UniProtKB">
        <authorList>
            <consortium name="EnsemblPlants"/>
        </authorList>
    </citation>
    <scope>IDENTIFICATION</scope>
</reference>
<sequence length="174" mass="18116">MASKAMLVMAVAATAVAFLPLPASATVHVVGDGSGWTLGFDYTAWSESNQFRVGDALVFKYNKANHNVVEVSGPDFRACNSAKGLGAWNSGSDQVQLASAGRRWFVCAVGSHCVMGMKLNVTILAADAPSLAPAPAPSSSSRNTILAADAPWLAPGPAPSSSAHKSRRPFVTKW</sequence>
<dbReference type="CDD" id="cd04216">
    <property type="entry name" value="Phytocyanin"/>
    <property type="match status" value="1"/>
</dbReference>
<protein>
    <submittedName>
        <fullName evidence="14">Mavicyanin</fullName>
    </submittedName>
</protein>
<evidence type="ECO:0000256" key="1">
    <source>
        <dbReference type="ARBA" id="ARBA00004479"/>
    </source>
</evidence>
<keyword evidence="10" id="KW-1015">Disulfide bond</keyword>
<keyword evidence="2" id="KW-0813">Transport</keyword>
<dbReference type="InterPro" id="IPR003245">
    <property type="entry name" value="Phytocyanin_dom"/>
</dbReference>
<dbReference type="PROSITE" id="PS51485">
    <property type="entry name" value="PHYTOCYANIN"/>
    <property type="match status" value="1"/>
</dbReference>
<keyword evidence="7" id="KW-1133">Transmembrane helix</keyword>
<dbReference type="GO" id="GO:0009610">
    <property type="term" value="P:response to symbiotic fungus"/>
    <property type="evidence" value="ECO:0007669"/>
    <property type="project" value="UniProtKB-ARBA"/>
</dbReference>
<dbReference type="InterPro" id="IPR039391">
    <property type="entry name" value="Phytocyanin-like"/>
</dbReference>
<proteinExistence type="predicted"/>
<keyword evidence="5 13" id="KW-0732">Signal</keyword>
<evidence type="ECO:0000256" key="4">
    <source>
        <dbReference type="ARBA" id="ARBA00022723"/>
    </source>
</evidence>
<dbReference type="EnsemblPlants" id="EMT12126">
    <property type="protein sequence ID" value="EMT12126"/>
    <property type="gene ID" value="F775_14414"/>
</dbReference>
<dbReference type="FunFam" id="2.60.40.420:FF:000067">
    <property type="entry name" value="Cupredoxin superfamily protein"/>
    <property type="match status" value="1"/>
</dbReference>
<dbReference type="PANTHER" id="PTHR33021">
    <property type="entry name" value="BLUE COPPER PROTEIN"/>
    <property type="match status" value="1"/>
</dbReference>
<feature type="signal peptide" evidence="13">
    <location>
        <begin position="1"/>
        <end position="25"/>
    </location>
</feature>
<keyword evidence="9" id="KW-0472">Membrane</keyword>
<evidence type="ECO:0000313" key="14">
    <source>
        <dbReference type="EnsemblPlants" id="EMT12126"/>
    </source>
</evidence>
<feature type="region of interest" description="Disordered" evidence="12">
    <location>
        <begin position="155"/>
        <end position="174"/>
    </location>
</feature>
<evidence type="ECO:0000256" key="5">
    <source>
        <dbReference type="ARBA" id="ARBA00022729"/>
    </source>
</evidence>
<keyword evidence="4" id="KW-0479">Metal-binding</keyword>
<feature type="chain" id="PRO_5014583040" evidence="13">
    <location>
        <begin position="26"/>
        <end position="174"/>
    </location>
</feature>
<dbReference type="SUPFAM" id="SSF49503">
    <property type="entry name" value="Cupredoxins"/>
    <property type="match status" value="1"/>
</dbReference>
<evidence type="ECO:0000256" key="11">
    <source>
        <dbReference type="ARBA" id="ARBA00023180"/>
    </source>
</evidence>
<organism evidence="14">
    <name type="scientific">Aegilops tauschii</name>
    <name type="common">Tausch's goatgrass</name>
    <name type="synonym">Aegilops squarrosa</name>
    <dbReference type="NCBI Taxonomy" id="37682"/>
    <lineage>
        <taxon>Eukaryota</taxon>
        <taxon>Viridiplantae</taxon>
        <taxon>Streptophyta</taxon>
        <taxon>Embryophyta</taxon>
        <taxon>Tracheophyta</taxon>
        <taxon>Spermatophyta</taxon>
        <taxon>Magnoliopsida</taxon>
        <taxon>Liliopsida</taxon>
        <taxon>Poales</taxon>
        <taxon>Poaceae</taxon>
        <taxon>BOP clade</taxon>
        <taxon>Pooideae</taxon>
        <taxon>Triticodae</taxon>
        <taxon>Triticeae</taxon>
        <taxon>Triticinae</taxon>
        <taxon>Aegilops</taxon>
    </lineage>
</organism>
<evidence type="ECO:0000256" key="8">
    <source>
        <dbReference type="ARBA" id="ARBA00023008"/>
    </source>
</evidence>
<comment type="subcellular location">
    <subcellularLocation>
        <location evidence="1">Membrane</location>
        <topology evidence="1">Single-pass type I membrane protein</topology>
    </subcellularLocation>
</comment>
<evidence type="ECO:0000256" key="6">
    <source>
        <dbReference type="ARBA" id="ARBA00022982"/>
    </source>
</evidence>
<keyword evidence="8" id="KW-0186">Copper</keyword>
<accession>M8BDR6</accession>
<evidence type="ECO:0000256" key="13">
    <source>
        <dbReference type="SAM" id="SignalP"/>
    </source>
</evidence>
<evidence type="ECO:0000256" key="2">
    <source>
        <dbReference type="ARBA" id="ARBA00022448"/>
    </source>
</evidence>
<evidence type="ECO:0000256" key="10">
    <source>
        <dbReference type="ARBA" id="ARBA00023157"/>
    </source>
</evidence>
<dbReference type="Gene3D" id="2.60.40.420">
    <property type="entry name" value="Cupredoxins - blue copper proteins"/>
    <property type="match status" value="1"/>
</dbReference>
<dbReference type="PANTHER" id="PTHR33021:SF501">
    <property type="entry name" value="PHYTOCYANIN DOMAIN-CONTAINING PROTEIN"/>
    <property type="match status" value="1"/>
</dbReference>
<dbReference type="GO" id="GO:0009055">
    <property type="term" value="F:electron transfer activity"/>
    <property type="evidence" value="ECO:0007669"/>
    <property type="project" value="InterPro"/>
</dbReference>
<keyword evidence="6" id="KW-0249">Electron transport</keyword>
<keyword evidence="11" id="KW-0325">Glycoprotein</keyword>
<dbReference type="GO" id="GO:0046872">
    <property type="term" value="F:metal ion binding"/>
    <property type="evidence" value="ECO:0007669"/>
    <property type="project" value="UniProtKB-KW"/>
</dbReference>